<evidence type="ECO:0000259" key="3">
    <source>
        <dbReference type="Pfam" id="PF08541"/>
    </source>
</evidence>
<dbReference type="Proteomes" id="UP000076268">
    <property type="component" value="Unassembled WGS sequence"/>
</dbReference>
<dbReference type="SUPFAM" id="SSF50249">
    <property type="entry name" value="Nucleic acid-binding proteins"/>
    <property type="match status" value="1"/>
</dbReference>
<protein>
    <recommendedName>
        <fullName evidence="8">3-hydroxy-3-methylglutaryl CoA synthase</fullName>
    </recommendedName>
</protein>
<dbReference type="PANTHER" id="PTHR34069">
    <property type="entry name" value="3-OXOACYL-[ACYL-CARRIER-PROTEIN] SYNTHASE 3"/>
    <property type="match status" value="1"/>
</dbReference>
<dbReference type="NCBIfam" id="NF003274">
    <property type="entry name" value="PRK04262.1"/>
    <property type="match status" value="1"/>
</dbReference>
<dbReference type="InterPro" id="IPR022002">
    <property type="entry name" value="ChsH2_Znr"/>
</dbReference>
<comment type="caution">
    <text evidence="6">The sequence shown here is derived from an EMBL/GenBank/DDBJ whole genome shotgun (WGS) entry which is preliminary data.</text>
</comment>
<dbReference type="CDD" id="cd00827">
    <property type="entry name" value="init_cond_enzymes"/>
    <property type="match status" value="1"/>
</dbReference>
<evidence type="ECO:0000256" key="1">
    <source>
        <dbReference type="ARBA" id="ARBA00022679"/>
    </source>
</evidence>
<accession>A0A154BNG7</accession>
<dbReference type="RefSeq" id="WP_066244078.1">
    <property type="nucleotide sequence ID" value="NZ_LSGP01000023.1"/>
</dbReference>
<dbReference type="InterPro" id="IPR013747">
    <property type="entry name" value="ACP_syn_III_C"/>
</dbReference>
<reference evidence="6 7" key="1">
    <citation type="submission" date="2016-02" db="EMBL/GenBank/DDBJ databases">
        <title>Anaerosporomusa subterraneum gen. nov., sp. nov., a spore-forming obligate anaerobe isolated from saprolite.</title>
        <authorList>
            <person name="Choi J.K."/>
            <person name="Shah M."/>
            <person name="Yee N."/>
        </authorList>
    </citation>
    <scope>NUCLEOTIDE SEQUENCE [LARGE SCALE GENOMIC DNA]</scope>
    <source>
        <strain evidence="6 7">RU4</strain>
    </source>
</reference>
<evidence type="ECO:0000313" key="6">
    <source>
        <dbReference type="EMBL" id="KYZ75476.1"/>
    </source>
</evidence>
<feature type="domain" description="Beta-ketoacyl-[acyl-carrier-protein] synthase III C-terminal" evidence="3">
    <location>
        <begin position="211"/>
        <end position="290"/>
    </location>
</feature>
<keyword evidence="1" id="KW-0808">Transferase</keyword>
<name>A0A154BNG7_ANASB</name>
<dbReference type="Pfam" id="PF08541">
    <property type="entry name" value="ACP_syn_III_C"/>
    <property type="match status" value="1"/>
</dbReference>
<dbReference type="Pfam" id="PF12172">
    <property type="entry name" value="zf-ChsH2"/>
    <property type="match status" value="1"/>
</dbReference>
<keyword evidence="7" id="KW-1185">Reference proteome</keyword>
<evidence type="ECO:0008006" key="8">
    <source>
        <dbReference type="Google" id="ProtNLM"/>
    </source>
</evidence>
<dbReference type="Gene3D" id="3.40.47.10">
    <property type="match status" value="1"/>
</dbReference>
<dbReference type="PANTHER" id="PTHR34069:SF2">
    <property type="entry name" value="BETA-KETOACYL-[ACYL-CARRIER-PROTEIN] SYNTHASE III"/>
    <property type="match status" value="1"/>
</dbReference>
<dbReference type="GO" id="GO:0006633">
    <property type="term" value="P:fatty acid biosynthetic process"/>
    <property type="evidence" value="ECO:0007669"/>
    <property type="project" value="InterPro"/>
</dbReference>
<dbReference type="OrthoDB" id="9785144at2"/>
<dbReference type="GO" id="GO:0004315">
    <property type="term" value="F:3-oxoacyl-[acyl-carrier-protein] synthase activity"/>
    <property type="evidence" value="ECO:0007669"/>
    <property type="project" value="InterPro"/>
</dbReference>
<dbReference type="EMBL" id="LSGP01000023">
    <property type="protein sequence ID" value="KYZ75476.1"/>
    <property type="molecule type" value="Genomic_DNA"/>
</dbReference>
<dbReference type="SUPFAM" id="SSF53901">
    <property type="entry name" value="Thiolase-like"/>
    <property type="match status" value="2"/>
</dbReference>
<dbReference type="Pfam" id="PF08545">
    <property type="entry name" value="ACP_syn_III"/>
    <property type="match status" value="1"/>
</dbReference>
<keyword evidence="2" id="KW-0012">Acyltransferase</keyword>
<dbReference type="InterPro" id="IPR016039">
    <property type="entry name" value="Thiolase-like"/>
</dbReference>
<feature type="domain" description="ChsH2 rubredoxin-like zinc ribbon" evidence="5">
    <location>
        <begin position="359"/>
        <end position="386"/>
    </location>
</feature>
<gene>
    <name evidence="6" type="ORF">AXX12_12215</name>
</gene>
<sequence>MKIGITSMGAYVPYYRISRTTIASAWERGALKGERSIANNDEDSLTMAVEAATNCLHDVNKQSVDVLYFASTTAPYAEKSSSGLIATVCDLQTAVSTADFSNCLKAGATALQAATNAVKAQAAKQAMVVAADCRISYPKSDQEQLFGDAAAALVIGSENVIAEIEFSATVNSEIIDVWRLAGEQYVHTAEERFAIEKGYTQSMTQVIRDILRKSGLNPKDISKVVLSSPGLKENVNLAKKMGFGETQIQDSAMLQVGNCGTAQPLLMLIAALEDAKPGDRILLAAYGNGADAFIFRVTENIVRMTPANGLKRYLTTKNLFSSYNRYLSFRELVEPVQGEPFRLFPSNAAYWRDQKSILRFYGSKCNNCGTSIFPINRICDTCGSKDNYEEKRFADRQGKVFTYSVDKLAGRSDDPVVIQTVVEDDAGVRYYLLMTDYDQAEVRVGLDVEFTFRKIYEGANYINYFWKCRPVRNGGDLL</sequence>
<dbReference type="AlphaFoldDB" id="A0A154BNG7"/>
<dbReference type="STRING" id="1794912.AXX12_12215"/>
<evidence type="ECO:0000313" key="7">
    <source>
        <dbReference type="Proteomes" id="UP000076268"/>
    </source>
</evidence>
<dbReference type="InterPro" id="IPR012340">
    <property type="entry name" value="NA-bd_OB-fold"/>
</dbReference>
<evidence type="ECO:0000259" key="5">
    <source>
        <dbReference type="Pfam" id="PF12172"/>
    </source>
</evidence>
<dbReference type="GO" id="GO:0044550">
    <property type="term" value="P:secondary metabolite biosynthetic process"/>
    <property type="evidence" value="ECO:0007669"/>
    <property type="project" value="TreeGrafter"/>
</dbReference>
<feature type="domain" description="Beta-ketoacyl-[acyl-carrier-protein] synthase III N-terminal" evidence="4">
    <location>
        <begin position="105"/>
        <end position="159"/>
    </location>
</feature>
<organism evidence="6 7">
    <name type="scientific">Anaerosporomusa subterranea</name>
    <dbReference type="NCBI Taxonomy" id="1794912"/>
    <lineage>
        <taxon>Bacteria</taxon>
        <taxon>Bacillati</taxon>
        <taxon>Bacillota</taxon>
        <taxon>Negativicutes</taxon>
        <taxon>Acetonemataceae</taxon>
        <taxon>Anaerosporomusa</taxon>
    </lineage>
</organism>
<proteinExistence type="predicted"/>
<evidence type="ECO:0000256" key="2">
    <source>
        <dbReference type="ARBA" id="ARBA00023315"/>
    </source>
</evidence>
<evidence type="ECO:0000259" key="4">
    <source>
        <dbReference type="Pfam" id="PF08545"/>
    </source>
</evidence>
<dbReference type="InterPro" id="IPR013751">
    <property type="entry name" value="ACP_syn_III_N"/>
</dbReference>